<dbReference type="InterPro" id="IPR051223">
    <property type="entry name" value="Polycystin"/>
</dbReference>
<dbReference type="PANTHER" id="PTHR10877">
    <property type="entry name" value="POLYCYSTIN FAMILY MEMBER"/>
    <property type="match status" value="1"/>
</dbReference>
<keyword evidence="3" id="KW-1185">Reference proteome</keyword>
<feature type="domain" description="PLAT" evidence="1">
    <location>
        <begin position="8"/>
        <end position="72"/>
    </location>
</feature>
<reference evidence="2" key="1">
    <citation type="submission" date="2025-08" db="UniProtKB">
        <authorList>
            <consortium name="Ensembl"/>
        </authorList>
    </citation>
    <scope>IDENTIFICATION</scope>
</reference>
<dbReference type="InterPro" id="IPR036392">
    <property type="entry name" value="PLAT/LH2_dom_sf"/>
</dbReference>
<dbReference type="GO" id="GO:0016020">
    <property type="term" value="C:membrane"/>
    <property type="evidence" value="ECO:0007669"/>
    <property type="project" value="TreeGrafter"/>
</dbReference>
<sequence>LPSMCFLVTLYTGSRFGAGTTADVSLQLIGWGGTSEVHCLRQPHCSSFRQGSIDTFWLTICALRVWHNNQGSLLPSIELSPDVLFPFISRGCISEARRRNPHRLAARGLALFLASLPLNRCSCPTGSGLVPCS</sequence>
<dbReference type="InterPro" id="IPR001024">
    <property type="entry name" value="PLAT/LH2_dom"/>
</dbReference>
<dbReference type="Proteomes" id="UP000694420">
    <property type="component" value="Unplaced"/>
</dbReference>
<dbReference type="GO" id="GO:0050982">
    <property type="term" value="P:detection of mechanical stimulus"/>
    <property type="evidence" value="ECO:0007669"/>
    <property type="project" value="TreeGrafter"/>
</dbReference>
<dbReference type="PANTHER" id="PTHR10877:SF185">
    <property type="entry name" value="POLYCYSTIN FAMILY RECEPTOR FOR EGG JELLY"/>
    <property type="match status" value="1"/>
</dbReference>
<dbReference type="SUPFAM" id="SSF49723">
    <property type="entry name" value="Lipase/lipooxygenase domain (PLAT/LH2 domain)"/>
    <property type="match status" value="1"/>
</dbReference>
<accession>A0A8C6YZ19</accession>
<name>A0A8C6YZ19_NOTPE</name>
<protein>
    <recommendedName>
        <fullName evidence="1">PLAT domain-containing protein</fullName>
    </recommendedName>
</protein>
<dbReference type="Ensembl" id="ENSNPET00000005677.1">
    <property type="protein sequence ID" value="ENSNPEP00000005539.1"/>
    <property type="gene ID" value="ENSNPEG00000004191.1"/>
</dbReference>
<dbReference type="AlphaFoldDB" id="A0A8C6YZ19"/>
<organism evidence="2 3">
    <name type="scientific">Nothoprocta perdicaria</name>
    <name type="common">Chilean tinamou</name>
    <name type="synonym">Crypturus perdicarius</name>
    <dbReference type="NCBI Taxonomy" id="30464"/>
    <lineage>
        <taxon>Eukaryota</taxon>
        <taxon>Metazoa</taxon>
        <taxon>Chordata</taxon>
        <taxon>Craniata</taxon>
        <taxon>Vertebrata</taxon>
        <taxon>Euteleostomi</taxon>
        <taxon>Archelosauria</taxon>
        <taxon>Archosauria</taxon>
        <taxon>Dinosauria</taxon>
        <taxon>Saurischia</taxon>
        <taxon>Theropoda</taxon>
        <taxon>Coelurosauria</taxon>
        <taxon>Aves</taxon>
        <taxon>Palaeognathae</taxon>
        <taxon>Tinamiformes</taxon>
        <taxon>Tinamidae</taxon>
        <taxon>Nothoprocta</taxon>
    </lineage>
</organism>
<proteinExistence type="predicted"/>
<evidence type="ECO:0000313" key="3">
    <source>
        <dbReference type="Proteomes" id="UP000694420"/>
    </source>
</evidence>
<reference evidence="2" key="2">
    <citation type="submission" date="2025-09" db="UniProtKB">
        <authorList>
            <consortium name="Ensembl"/>
        </authorList>
    </citation>
    <scope>IDENTIFICATION</scope>
</reference>
<dbReference type="Gene3D" id="2.60.60.20">
    <property type="entry name" value="PLAT/LH2 domain"/>
    <property type="match status" value="1"/>
</dbReference>
<evidence type="ECO:0000259" key="1">
    <source>
        <dbReference type="Pfam" id="PF01477"/>
    </source>
</evidence>
<evidence type="ECO:0000313" key="2">
    <source>
        <dbReference type="Ensembl" id="ENSNPEP00000005539.1"/>
    </source>
</evidence>
<dbReference type="GO" id="GO:0005262">
    <property type="term" value="F:calcium channel activity"/>
    <property type="evidence" value="ECO:0007669"/>
    <property type="project" value="TreeGrafter"/>
</dbReference>
<dbReference type="Pfam" id="PF01477">
    <property type="entry name" value="PLAT"/>
    <property type="match status" value="1"/>
</dbReference>